<protein>
    <submittedName>
        <fullName evidence="1">Uncharacterized protein</fullName>
    </submittedName>
</protein>
<keyword evidence="2" id="KW-1185">Reference proteome</keyword>
<proteinExistence type="predicted"/>
<comment type="caution">
    <text evidence="1">The sequence shown here is derived from an EMBL/GenBank/DDBJ whole genome shotgun (WGS) entry which is preliminary data.</text>
</comment>
<feature type="non-terminal residue" evidence="1">
    <location>
        <position position="1"/>
    </location>
</feature>
<organism evidence="1 2">
    <name type="scientific">Candidatus Omnitrophus magneticus</name>
    <dbReference type="NCBI Taxonomy" id="1609969"/>
    <lineage>
        <taxon>Bacteria</taxon>
        <taxon>Pseudomonadati</taxon>
        <taxon>Candidatus Omnitrophota</taxon>
        <taxon>Candidatus Omnitrophus</taxon>
    </lineage>
</organism>
<dbReference type="EMBL" id="JYNY01000539">
    <property type="protein sequence ID" value="KJJ83556.1"/>
    <property type="molecule type" value="Genomic_DNA"/>
</dbReference>
<dbReference type="Proteomes" id="UP000033428">
    <property type="component" value="Unassembled WGS sequence"/>
</dbReference>
<name>A0A0F0CPV5_9BACT</name>
<accession>A0A0F0CPV5</accession>
<dbReference type="AlphaFoldDB" id="A0A0F0CPV5"/>
<evidence type="ECO:0000313" key="2">
    <source>
        <dbReference type="Proteomes" id="UP000033428"/>
    </source>
</evidence>
<sequence>SENYEWKTSGIKKNLSSFKLILLKMFYKFFPTKLFYQKNKIKSTIVALT</sequence>
<evidence type="ECO:0000313" key="1">
    <source>
        <dbReference type="EMBL" id="KJJ83556.1"/>
    </source>
</evidence>
<reference evidence="1 2" key="1">
    <citation type="submission" date="2015-02" db="EMBL/GenBank/DDBJ databases">
        <title>Single-cell genomics of uncultivated deep-branching MTB reveals a conserved set of magnetosome genes.</title>
        <authorList>
            <person name="Kolinko S."/>
            <person name="Richter M."/>
            <person name="Glockner F.O."/>
            <person name="Brachmann A."/>
            <person name="Schuler D."/>
        </authorList>
    </citation>
    <scope>NUCLEOTIDE SEQUENCE [LARGE SCALE GENOMIC DNA]</scope>
    <source>
        <strain evidence="1">SKK-01</strain>
    </source>
</reference>
<gene>
    <name evidence="1" type="ORF">OMAG_002575</name>
</gene>